<protein>
    <recommendedName>
        <fullName evidence="5">Chromosome partitioning protein ParA</fullName>
    </recommendedName>
</protein>
<organism evidence="3 4">
    <name type="scientific">Winogradskyella flava</name>
    <dbReference type="NCBI Taxonomy" id="1884876"/>
    <lineage>
        <taxon>Bacteria</taxon>
        <taxon>Pseudomonadati</taxon>
        <taxon>Bacteroidota</taxon>
        <taxon>Flavobacteriia</taxon>
        <taxon>Flavobacteriales</taxon>
        <taxon>Flavobacteriaceae</taxon>
        <taxon>Winogradskyella</taxon>
    </lineage>
</organism>
<keyword evidence="2" id="KW-0472">Membrane</keyword>
<dbReference type="EMBL" id="JACLCP010000001">
    <property type="protein sequence ID" value="MBC2844269.1"/>
    <property type="molecule type" value="Genomic_DNA"/>
</dbReference>
<evidence type="ECO:0000256" key="1">
    <source>
        <dbReference type="SAM" id="Coils"/>
    </source>
</evidence>
<keyword evidence="2" id="KW-1133">Transmembrane helix</keyword>
<comment type="caution">
    <text evidence="3">The sequence shown here is derived from an EMBL/GenBank/DDBJ whole genome shotgun (WGS) entry which is preliminary data.</text>
</comment>
<evidence type="ECO:0008006" key="5">
    <source>
        <dbReference type="Google" id="ProtNLM"/>
    </source>
</evidence>
<dbReference type="RefSeq" id="WP_185787952.1">
    <property type="nucleotide sequence ID" value="NZ_CANMIT010000001.1"/>
</dbReference>
<evidence type="ECO:0000313" key="3">
    <source>
        <dbReference type="EMBL" id="MBC2844269.1"/>
    </source>
</evidence>
<evidence type="ECO:0000313" key="4">
    <source>
        <dbReference type="Proteomes" id="UP000533900"/>
    </source>
</evidence>
<keyword evidence="1" id="KW-0175">Coiled coil</keyword>
<feature type="coiled-coil region" evidence="1">
    <location>
        <begin position="140"/>
        <end position="167"/>
    </location>
</feature>
<evidence type="ECO:0000256" key="2">
    <source>
        <dbReference type="SAM" id="Phobius"/>
    </source>
</evidence>
<keyword evidence="4" id="KW-1185">Reference proteome</keyword>
<sequence length="294" mass="33387">MIVNPQLFNYRLIISSLLVVLTVLGIYSFTNYKSIKSYEEFLKQEKFLIEKELSEILTSYDELSQDYDLMSSQLQEAKLETKSALDSLRLLKSDLSIITKFKDQLSVLKTRSRVLLGAIDSLNAANLKLQQEKRYALNTIEKKTLAINVLEETNDSLNKTIDEAALLKVNSVEAKSYKLKLGKKRFTEKARRANAIDVCIKLTENPLTIKGKKDIYIQIVSPQGNVVADKGEVTFGNASLIYSKKENFNFDNKNLEICTAIVADDQDQPFSKGFYFINVFHKDRKLGGTSIKLK</sequence>
<keyword evidence="2" id="KW-0812">Transmembrane</keyword>
<accession>A0A842IPZ6</accession>
<reference evidence="3" key="1">
    <citation type="submission" date="2020-08" db="EMBL/GenBank/DDBJ databases">
        <title>Winogradskyella ouciana sp. nov., isolated from the hadal seawater of the Mariana Trench.</title>
        <authorList>
            <person name="He X."/>
        </authorList>
    </citation>
    <scope>NUCLEOTIDE SEQUENCE [LARGE SCALE GENOMIC DNA]</scope>
    <source>
        <strain evidence="3">KCTC 52348</strain>
    </source>
</reference>
<proteinExistence type="predicted"/>
<name>A0A842IPZ6_9FLAO</name>
<gene>
    <name evidence="3" type="ORF">H7F21_04130</name>
</gene>
<dbReference type="AlphaFoldDB" id="A0A842IPZ6"/>
<feature type="transmembrane region" description="Helical" evidence="2">
    <location>
        <begin position="12"/>
        <end position="30"/>
    </location>
</feature>
<dbReference type="Proteomes" id="UP000533900">
    <property type="component" value="Unassembled WGS sequence"/>
</dbReference>